<dbReference type="RefSeq" id="WP_110326230.1">
    <property type="nucleotide sequence ID" value="NZ_JAGIXD010000007.1"/>
</dbReference>
<keyword evidence="1" id="KW-0732">Signal</keyword>
<evidence type="ECO:0000256" key="1">
    <source>
        <dbReference type="SAM" id="SignalP"/>
    </source>
</evidence>
<feature type="chain" id="PRO_5045658579" evidence="1">
    <location>
        <begin position="37"/>
        <end position="244"/>
    </location>
</feature>
<keyword evidence="3" id="KW-1185">Reference proteome</keyword>
<evidence type="ECO:0000313" key="2">
    <source>
        <dbReference type="EMBL" id="PXX19088.1"/>
    </source>
</evidence>
<feature type="signal peptide" evidence="1">
    <location>
        <begin position="1"/>
        <end position="36"/>
    </location>
</feature>
<proteinExistence type="predicted"/>
<evidence type="ECO:0000313" key="3">
    <source>
        <dbReference type="Proteomes" id="UP000247515"/>
    </source>
</evidence>
<reference evidence="2 3" key="1">
    <citation type="submission" date="2018-05" db="EMBL/GenBank/DDBJ databases">
        <title>Genomic Encyclopedia of Type Strains, Phase IV (KMG-V): Genome sequencing to study the core and pangenomes of soil and plant-associated prokaryotes.</title>
        <authorList>
            <person name="Whitman W."/>
        </authorList>
    </citation>
    <scope>NUCLEOTIDE SEQUENCE [LARGE SCALE GENOMIC DNA]</scope>
    <source>
        <strain evidence="2 3">SIr-6563</strain>
    </source>
</reference>
<sequence>MSLFARRSTWRSVWRFVLAALWFGASVVDSQTPAYAQTPATAEAVQSAVPATAPLVYVSDFELDASSVTTDQNPVDQARRLAGGLLPRPLPRLRGEDPQAKARDIVEEMASTLVADLRRAGVDARRLAAGAPIPAQGWLVRGVFLQVDEGDRLRRAMVGFGSGASEVQLAVAVDDLATHAPAPLYQVIDAQSSHKTPGAGAAIALNPYVAAAKFVIARGDQRLTVERAAGQVADTVVARVKTAP</sequence>
<name>A0ABX5MUZ0_9BURK</name>
<accession>A0ABX5MUZ0</accession>
<dbReference type="Proteomes" id="UP000247515">
    <property type="component" value="Unassembled WGS sequence"/>
</dbReference>
<dbReference type="Pfam" id="PF14366">
    <property type="entry name" value="DUF4410"/>
    <property type="match status" value="1"/>
</dbReference>
<gene>
    <name evidence="2" type="ORF">C7400_10379</name>
</gene>
<comment type="caution">
    <text evidence="2">The sequence shown here is derived from an EMBL/GenBank/DDBJ whole genome shotgun (WGS) entry which is preliminary data.</text>
</comment>
<dbReference type="InterPro" id="IPR025522">
    <property type="entry name" value="DUF4410"/>
</dbReference>
<protein>
    <submittedName>
        <fullName evidence="2">Uncharacterized protein DUF4410</fullName>
    </submittedName>
</protein>
<dbReference type="EMBL" id="QJJV01000003">
    <property type="protein sequence ID" value="PXX19088.1"/>
    <property type="molecule type" value="Genomic_DNA"/>
</dbReference>
<organism evidence="2 3">
    <name type="scientific">Paraburkholderia tropica</name>
    <dbReference type="NCBI Taxonomy" id="92647"/>
    <lineage>
        <taxon>Bacteria</taxon>
        <taxon>Pseudomonadati</taxon>
        <taxon>Pseudomonadota</taxon>
        <taxon>Betaproteobacteria</taxon>
        <taxon>Burkholderiales</taxon>
        <taxon>Burkholderiaceae</taxon>
        <taxon>Paraburkholderia</taxon>
    </lineage>
</organism>